<keyword evidence="4" id="KW-1185">Reference proteome</keyword>
<dbReference type="Proteomes" id="UP000777482">
    <property type="component" value="Unassembled WGS sequence"/>
</dbReference>
<protein>
    <recommendedName>
        <fullName evidence="2">Cytosolic endo-beta-N-acetylglucosaminidase TIM barrel domain-containing protein</fullName>
    </recommendedName>
</protein>
<dbReference type="Gene3D" id="2.60.120.260">
    <property type="entry name" value="Galactose-binding domain-like"/>
    <property type="match status" value="1"/>
</dbReference>
<dbReference type="InterPro" id="IPR005201">
    <property type="entry name" value="TIM_ENGase"/>
</dbReference>
<dbReference type="Gene3D" id="3.20.20.80">
    <property type="entry name" value="Glycosidases"/>
    <property type="match status" value="1"/>
</dbReference>
<reference evidence="3 4" key="1">
    <citation type="submission" date="2020-11" db="EMBL/GenBank/DDBJ databases">
        <title>Kefir isolates.</title>
        <authorList>
            <person name="Marcisauskas S."/>
            <person name="Kim Y."/>
            <person name="Blasche S."/>
        </authorList>
    </citation>
    <scope>NUCLEOTIDE SEQUENCE [LARGE SCALE GENOMIC DNA]</scope>
    <source>
        <strain evidence="3 4">KR</strain>
    </source>
</reference>
<organism evidence="3 4">
    <name type="scientific">Rhodotorula mucilaginosa</name>
    <name type="common">Yeast</name>
    <name type="synonym">Rhodotorula rubra</name>
    <dbReference type="NCBI Taxonomy" id="5537"/>
    <lineage>
        <taxon>Eukaryota</taxon>
        <taxon>Fungi</taxon>
        <taxon>Dikarya</taxon>
        <taxon>Basidiomycota</taxon>
        <taxon>Pucciniomycotina</taxon>
        <taxon>Microbotryomycetes</taxon>
        <taxon>Sporidiobolales</taxon>
        <taxon>Sporidiobolaceae</taxon>
        <taxon>Rhodotorula</taxon>
    </lineage>
</organism>
<dbReference type="PANTHER" id="PTHR13246">
    <property type="entry name" value="ENDO BETA N-ACETYLGLUCOSAMINIDASE"/>
    <property type="match status" value="1"/>
</dbReference>
<dbReference type="AlphaFoldDB" id="A0A9P6W958"/>
<evidence type="ECO:0000313" key="3">
    <source>
        <dbReference type="EMBL" id="KAG0665631.1"/>
    </source>
</evidence>
<dbReference type="GO" id="GO:0005829">
    <property type="term" value="C:cytosol"/>
    <property type="evidence" value="ECO:0007669"/>
    <property type="project" value="UniProtKB-SubCell"/>
</dbReference>
<accession>A0A9P6W958</accession>
<feature type="domain" description="Cytosolic endo-beta-N-acetylglucosaminidase TIM barrel" evidence="2">
    <location>
        <begin position="56"/>
        <end position="431"/>
    </location>
</feature>
<sequence>MPRARHLGPTPRPPFEEFATPPAPLPTALLPDQDSQRGKVLVCHDYKGGYREIGGDEREYTFEHFCSIDTFVYFSHHRVTCPPKSSIRAAHAAGTAILGTFVFEWDAGKADIVELVAADGSDGFRTVNTRYADMLVELTRERNFDGWLVNVEVDLGIEGAPDSARKHAAALVSWLAYFSAALKRAIPHAQLLWYDAVTIEGKLRWQNCLNHFNLPFFQACDGIFCNYWWREEHLRATFELLRKVAPGRAKDVYFGIDVFGRGTYAGGGFETWRAMHAIREATPAGSPEFSTALFAPGWTVEAESLQHSLTSPDAHARWRADDRYFWEGGPPTPSVAVEAARQTRERREQRGIQRARQLAALTAPTASPIPLRFRAPVPADFDYNGPLPPLPGSEIAASRQKILSFCPRPRPVPCPDFHFYTNFSAGSGNDFYVAGRKVIDHNTLEEASDRFGWTDVNFLAAQRSGVTSVFDERDAWEGERCLVVDQHAAAALEPTTEASLGLFDLSFPPVRTAVDLDLLLVYKLATPSSETLDSPRLFVDGKGVQQAREDFEAAQELANGWLLSRTRCRLAQSDHASIFHLGLHSNSGVTCRVGAVCVVPTGTQPSTRIPSPRSGNGESITWRNDLVC</sequence>
<comment type="caution">
    <text evidence="3">The sequence shown here is derived from an EMBL/GenBank/DDBJ whole genome shotgun (WGS) entry which is preliminary data.</text>
</comment>
<dbReference type="GO" id="GO:0033925">
    <property type="term" value="F:mannosyl-glycoprotein endo-beta-N-acetylglucosaminidase activity"/>
    <property type="evidence" value="ECO:0007669"/>
    <property type="project" value="UniProtKB-EC"/>
</dbReference>
<dbReference type="PANTHER" id="PTHR13246:SF1">
    <property type="entry name" value="CYTOSOLIC ENDO-BETA-N-ACETYLGLUCOSAMINIDASE"/>
    <property type="match status" value="1"/>
</dbReference>
<dbReference type="OrthoDB" id="284473at2759"/>
<feature type="compositionally biased region" description="Low complexity" evidence="1">
    <location>
        <begin position="16"/>
        <end position="31"/>
    </location>
</feature>
<dbReference type="Pfam" id="PF03644">
    <property type="entry name" value="Glyco_hydro_85"/>
    <property type="match status" value="1"/>
</dbReference>
<name>A0A9P6W958_RHOMI</name>
<dbReference type="InterPro" id="IPR032979">
    <property type="entry name" value="ENGase"/>
</dbReference>
<proteinExistence type="predicted"/>
<evidence type="ECO:0000256" key="1">
    <source>
        <dbReference type="SAM" id="MobiDB-lite"/>
    </source>
</evidence>
<evidence type="ECO:0000259" key="2">
    <source>
        <dbReference type="Pfam" id="PF03644"/>
    </source>
</evidence>
<dbReference type="EMBL" id="PUHQ01000008">
    <property type="protein sequence ID" value="KAG0665631.1"/>
    <property type="molecule type" value="Genomic_DNA"/>
</dbReference>
<gene>
    <name evidence="3" type="ORF">C6P46_006414</name>
</gene>
<feature type="region of interest" description="Disordered" evidence="1">
    <location>
        <begin position="1"/>
        <end position="31"/>
    </location>
</feature>
<evidence type="ECO:0000313" key="4">
    <source>
        <dbReference type="Proteomes" id="UP000777482"/>
    </source>
</evidence>